<keyword evidence="15" id="KW-1185">Reference proteome</keyword>
<dbReference type="Proteomes" id="UP000011087">
    <property type="component" value="Unassembled WGS sequence"/>
</dbReference>
<gene>
    <name evidence="13" type="ORF">GUITHDRAFT_99928</name>
</gene>
<dbReference type="Pfam" id="PF01036">
    <property type="entry name" value="Bac_rhodopsin"/>
    <property type="match status" value="1"/>
</dbReference>
<accession>L1K1K8</accession>
<evidence type="ECO:0000256" key="5">
    <source>
        <dbReference type="ARBA" id="ARBA00022692"/>
    </source>
</evidence>
<keyword evidence="4" id="KW-0716">Sensory transduction</keyword>
<feature type="transmembrane region" description="Helical" evidence="12">
    <location>
        <begin position="136"/>
        <end position="155"/>
    </location>
</feature>
<dbReference type="GeneID" id="17310970"/>
<keyword evidence="8" id="KW-0157">Chromophore</keyword>
<dbReference type="SMR" id="L1K1K8"/>
<feature type="transmembrane region" description="Helical" evidence="12">
    <location>
        <begin position="212"/>
        <end position="233"/>
    </location>
</feature>
<evidence type="ECO:0000256" key="3">
    <source>
        <dbReference type="ARBA" id="ARBA00022543"/>
    </source>
</evidence>
<reference evidence="16 17" key="4">
    <citation type="journal article" date="2024" name="Mol. Cell">
        <title>The high-light-sensitivity mechanism and optogenetic properties of the bacteriorhodopsin-like channelrhodopsin GtCCR4.</title>
        <authorList>
            <person name="Tanaka T."/>
            <person name="Hososhima S."/>
            <person name="Yamashita Y."/>
            <person name="Sugimoto T."/>
            <person name="Nakamura T."/>
            <person name="Shigemura S."/>
            <person name="Iida W."/>
            <person name="Sano F.K."/>
            <person name="Oda K."/>
            <person name="Uchihashi T."/>
            <person name="Katayama K."/>
            <person name="Furutani Y."/>
            <person name="Tsunoda S.P."/>
            <person name="Shihoya W."/>
            <person name="Kandori H."/>
            <person name="Nureki O."/>
        </authorList>
    </citation>
    <scope>STRUCTURE BY ELECTRON MICROSCOPY (2.73 ANGSTROMS) OF 2-433</scope>
</reference>
<dbReference type="RefSeq" id="XP_005841429.1">
    <property type="nucleotide sequence ID" value="XM_005841372.1"/>
</dbReference>
<keyword evidence="6" id="KW-0681">Retinal protein</keyword>
<keyword evidence="7 12" id="KW-1133">Transmembrane helix</keyword>
<dbReference type="PDB" id="8YEJ">
    <property type="method" value="EM"/>
    <property type="resolution" value="2.86 A"/>
    <property type="chains" value="A=2-433"/>
</dbReference>
<evidence type="ECO:0000256" key="9">
    <source>
        <dbReference type="ARBA" id="ARBA00023136"/>
    </source>
</evidence>
<dbReference type="PRINTS" id="PR00251">
    <property type="entry name" value="BACTRLOPSIN"/>
</dbReference>
<keyword evidence="3" id="KW-0600">Photoreceptor protein</keyword>
<evidence type="ECO:0007829" key="17">
    <source>
        <dbReference type="PDB" id="8YEK"/>
    </source>
</evidence>
<keyword evidence="16 17" id="KW-0002">3D-structure</keyword>
<dbReference type="GO" id="GO:0009881">
    <property type="term" value="F:photoreceptor activity"/>
    <property type="evidence" value="ECO:0007669"/>
    <property type="project" value="UniProtKB-KW"/>
</dbReference>
<evidence type="ECO:0000313" key="14">
    <source>
        <dbReference type="EnsemblProtists" id="EKX54449"/>
    </source>
</evidence>
<comment type="similarity">
    <text evidence="2">Belongs to the archaeal/bacterial/fungal opsin family.</text>
</comment>
<dbReference type="GO" id="GO:0016020">
    <property type="term" value="C:membrane"/>
    <property type="evidence" value="ECO:0007669"/>
    <property type="project" value="UniProtKB-SubCell"/>
</dbReference>
<evidence type="ECO:0000313" key="15">
    <source>
        <dbReference type="Proteomes" id="UP000011087"/>
    </source>
</evidence>
<dbReference type="EMDB" id="EMD-39197"/>
<dbReference type="EMBL" id="JH992967">
    <property type="protein sequence ID" value="EKX54449.1"/>
    <property type="molecule type" value="Genomic_DNA"/>
</dbReference>
<reference evidence="14" key="3">
    <citation type="submission" date="2015-06" db="UniProtKB">
        <authorList>
            <consortium name="EnsemblProtists"/>
        </authorList>
    </citation>
    <scope>IDENTIFICATION</scope>
</reference>
<protein>
    <submittedName>
        <fullName evidence="13 14">Uncharacterized protein</fullName>
    </submittedName>
</protein>
<evidence type="ECO:0000256" key="4">
    <source>
        <dbReference type="ARBA" id="ARBA00022606"/>
    </source>
</evidence>
<evidence type="ECO:0007829" key="16">
    <source>
        <dbReference type="PDB" id="8YEJ"/>
    </source>
</evidence>
<dbReference type="Gene3D" id="1.20.1070.10">
    <property type="entry name" value="Rhodopsin 7-helix transmembrane proteins"/>
    <property type="match status" value="1"/>
</dbReference>
<evidence type="ECO:0000256" key="2">
    <source>
        <dbReference type="ARBA" id="ARBA00008130"/>
    </source>
</evidence>
<comment type="subcellular location">
    <subcellularLocation>
        <location evidence="1">Membrane</location>
        <topology evidence="1">Multi-pass membrane protein</topology>
    </subcellularLocation>
</comment>
<keyword evidence="9 12" id="KW-0472">Membrane</keyword>
<feature type="compositionally biased region" description="Polar residues" evidence="11">
    <location>
        <begin position="311"/>
        <end position="328"/>
    </location>
</feature>
<dbReference type="AlphaFoldDB" id="L1K1K8"/>
<name>L1K1K8_GUITC</name>
<feature type="transmembrane region" description="Helical" evidence="12">
    <location>
        <begin position="6"/>
        <end position="28"/>
    </location>
</feature>
<keyword evidence="5 12" id="KW-0812">Transmembrane</keyword>
<evidence type="ECO:0000256" key="6">
    <source>
        <dbReference type="ARBA" id="ARBA00022925"/>
    </source>
</evidence>
<dbReference type="PaxDb" id="55529-EKX54449"/>
<reference evidence="13 15" key="1">
    <citation type="journal article" date="2012" name="Nature">
        <title>Algal genomes reveal evolutionary mosaicism and the fate of nucleomorphs.</title>
        <authorList>
            <consortium name="DOE Joint Genome Institute"/>
            <person name="Curtis B.A."/>
            <person name="Tanifuji G."/>
            <person name="Burki F."/>
            <person name="Gruber A."/>
            <person name="Irimia M."/>
            <person name="Maruyama S."/>
            <person name="Arias M.C."/>
            <person name="Ball S.G."/>
            <person name="Gile G.H."/>
            <person name="Hirakawa Y."/>
            <person name="Hopkins J.F."/>
            <person name="Kuo A."/>
            <person name="Rensing S.A."/>
            <person name="Schmutz J."/>
            <person name="Symeonidi A."/>
            <person name="Elias M."/>
            <person name="Eveleigh R.J."/>
            <person name="Herman E.K."/>
            <person name="Klute M.J."/>
            <person name="Nakayama T."/>
            <person name="Obornik M."/>
            <person name="Reyes-Prieto A."/>
            <person name="Armbrust E.V."/>
            <person name="Aves S.J."/>
            <person name="Beiko R.G."/>
            <person name="Coutinho P."/>
            <person name="Dacks J.B."/>
            <person name="Durnford D.G."/>
            <person name="Fast N.M."/>
            <person name="Green B.R."/>
            <person name="Grisdale C.J."/>
            <person name="Hempel F."/>
            <person name="Henrissat B."/>
            <person name="Hoppner M.P."/>
            <person name="Ishida K."/>
            <person name="Kim E."/>
            <person name="Koreny L."/>
            <person name="Kroth P.G."/>
            <person name="Liu Y."/>
            <person name="Malik S.B."/>
            <person name="Maier U.G."/>
            <person name="McRose D."/>
            <person name="Mock T."/>
            <person name="Neilson J.A."/>
            <person name="Onodera N.T."/>
            <person name="Poole A.M."/>
            <person name="Pritham E.J."/>
            <person name="Richards T.A."/>
            <person name="Rocap G."/>
            <person name="Roy S.W."/>
            <person name="Sarai C."/>
            <person name="Schaack S."/>
            <person name="Shirato S."/>
            <person name="Slamovits C.H."/>
            <person name="Spencer D.F."/>
            <person name="Suzuki S."/>
            <person name="Worden A.Z."/>
            <person name="Zauner S."/>
            <person name="Barry K."/>
            <person name="Bell C."/>
            <person name="Bharti A.K."/>
            <person name="Crow J.A."/>
            <person name="Grimwood J."/>
            <person name="Kramer R."/>
            <person name="Lindquist E."/>
            <person name="Lucas S."/>
            <person name="Salamov A."/>
            <person name="McFadden G.I."/>
            <person name="Lane C.E."/>
            <person name="Keeling P.J."/>
            <person name="Gray M.W."/>
            <person name="Grigoriev I.V."/>
            <person name="Archibald J.M."/>
        </authorList>
    </citation>
    <scope>NUCLEOTIDE SEQUENCE</scope>
    <source>
        <strain evidence="13 15">CCMP2712</strain>
    </source>
</reference>
<dbReference type="GO" id="GO:0007602">
    <property type="term" value="P:phototransduction"/>
    <property type="evidence" value="ECO:0007669"/>
    <property type="project" value="UniProtKB-KW"/>
</dbReference>
<feature type="transmembrane region" description="Helical" evidence="12">
    <location>
        <begin position="110"/>
        <end position="130"/>
    </location>
</feature>
<dbReference type="EMDB" id="EMD-39198"/>
<dbReference type="InterPro" id="IPR001425">
    <property type="entry name" value="Arc/bac/fun_rhodopsins"/>
</dbReference>
<evidence type="ECO:0000313" key="13">
    <source>
        <dbReference type="EMBL" id="EKX54449.1"/>
    </source>
</evidence>
<evidence type="ECO:0000256" key="7">
    <source>
        <dbReference type="ARBA" id="ARBA00022989"/>
    </source>
</evidence>
<dbReference type="KEGG" id="gtt:GUITHDRAFT_99928"/>
<dbReference type="PDB" id="8YEK">
    <property type="method" value="EM"/>
    <property type="resolution" value="2.73 A"/>
    <property type="chains" value="A=2-433"/>
</dbReference>
<dbReference type="SMART" id="SM01021">
    <property type="entry name" value="Bac_rhodopsin"/>
    <property type="match status" value="1"/>
</dbReference>
<feature type="region of interest" description="Disordered" evidence="11">
    <location>
        <begin position="292"/>
        <end position="433"/>
    </location>
</feature>
<dbReference type="PANTHER" id="PTHR28286">
    <property type="match status" value="1"/>
</dbReference>
<dbReference type="EnsemblProtists" id="EKX54449">
    <property type="protein sequence ID" value="EKX54449"/>
    <property type="gene ID" value="GUITHDRAFT_99928"/>
</dbReference>
<evidence type="ECO:0000256" key="8">
    <source>
        <dbReference type="ARBA" id="ARBA00022991"/>
    </source>
</evidence>
<dbReference type="SUPFAM" id="SSF81321">
    <property type="entry name" value="Family A G protein-coupled receptor-like"/>
    <property type="match status" value="1"/>
</dbReference>
<evidence type="ECO:0000256" key="10">
    <source>
        <dbReference type="ARBA" id="ARBA00023170"/>
    </source>
</evidence>
<evidence type="ECO:0000256" key="1">
    <source>
        <dbReference type="ARBA" id="ARBA00004141"/>
    </source>
</evidence>
<reference evidence="15" key="2">
    <citation type="submission" date="2012-11" db="EMBL/GenBank/DDBJ databases">
        <authorList>
            <person name="Kuo A."/>
            <person name="Curtis B.A."/>
            <person name="Tanifuji G."/>
            <person name="Burki F."/>
            <person name="Gruber A."/>
            <person name="Irimia M."/>
            <person name="Maruyama S."/>
            <person name="Arias M.C."/>
            <person name="Ball S.G."/>
            <person name="Gile G.H."/>
            <person name="Hirakawa Y."/>
            <person name="Hopkins J.F."/>
            <person name="Rensing S.A."/>
            <person name="Schmutz J."/>
            <person name="Symeonidi A."/>
            <person name="Elias M."/>
            <person name="Eveleigh R.J."/>
            <person name="Herman E.K."/>
            <person name="Klute M.J."/>
            <person name="Nakayama T."/>
            <person name="Obornik M."/>
            <person name="Reyes-Prieto A."/>
            <person name="Armbrust E.V."/>
            <person name="Aves S.J."/>
            <person name="Beiko R.G."/>
            <person name="Coutinho P."/>
            <person name="Dacks J.B."/>
            <person name="Durnford D.G."/>
            <person name="Fast N.M."/>
            <person name="Green B.R."/>
            <person name="Grisdale C."/>
            <person name="Hempe F."/>
            <person name="Henrissat B."/>
            <person name="Hoppner M.P."/>
            <person name="Ishida K.-I."/>
            <person name="Kim E."/>
            <person name="Koreny L."/>
            <person name="Kroth P.G."/>
            <person name="Liu Y."/>
            <person name="Malik S.-B."/>
            <person name="Maier U.G."/>
            <person name="McRose D."/>
            <person name="Mock T."/>
            <person name="Neilson J.A."/>
            <person name="Onodera N.T."/>
            <person name="Poole A.M."/>
            <person name="Pritham E.J."/>
            <person name="Richards T.A."/>
            <person name="Rocap G."/>
            <person name="Roy S.W."/>
            <person name="Sarai C."/>
            <person name="Schaack S."/>
            <person name="Shirato S."/>
            <person name="Slamovits C.H."/>
            <person name="Spencer D.F."/>
            <person name="Suzuki S."/>
            <person name="Worden A.Z."/>
            <person name="Zauner S."/>
            <person name="Barry K."/>
            <person name="Bell C."/>
            <person name="Bharti A.K."/>
            <person name="Crow J.A."/>
            <person name="Grimwood J."/>
            <person name="Kramer R."/>
            <person name="Lindquist E."/>
            <person name="Lucas S."/>
            <person name="Salamov A."/>
            <person name="McFadden G.I."/>
            <person name="Lane C.E."/>
            <person name="Keeling P.J."/>
            <person name="Gray M.W."/>
            <person name="Grigoriev I.V."/>
            <person name="Archibald J.M."/>
        </authorList>
    </citation>
    <scope>NUCLEOTIDE SEQUENCE</scope>
    <source>
        <strain evidence="15">CCMP2712</strain>
    </source>
</reference>
<dbReference type="HOGENOM" id="CLU_685955_0_0_1"/>
<evidence type="ECO:0000256" key="11">
    <source>
        <dbReference type="SAM" id="MobiDB-lite"/>
    </source>
</evidence>
<feature type="compositionally biased region" description="Basic and acidic residues" evidence="11">
    <location>
        <begin position="350"/>
        <end position="360"/>
    </location>
</feature>
<dbReference type="PANTHER" id="PTHR28286:SF2">
    <property type="entry name" value="BACTERIORHODOPSIN _OPSIN, NOPA (EUROFUNG)"/>
    <property type="match status" value="1"/>
</dbReference>
<proteinExistence type="evidence at protein level"/>
<feature type="compositionally biased region" description="Basic and acidic residues" evidence="11">
    <location>
        <begin position="398"/>
        <end position="433"/>
    </location>
</feature>
<feature type="transmembrane region" description="Helical" evidence="12">
    <location>
        <begin position="182"/>
        <end position="200"/>
    </location>
</feature>
<feature type="transmembrane region" description="Helical" evidence="12">
    <location>
        <begin position="49"/>
        <end position="65"/>
    </location>
</feature>
<sequence>MVASSAVITANWISFLAISASFIILLVISLRYKGPGGTESFYNGFKEQNMLTVFINLWCALAYFAKVLQSHSNDNGFAPLTVIPYVDYCTTCPLLTLDLLWCLDAPYKISSAVLVFTCLVIAVACSLAVAPFSYCWFAMGMVLFTFTYVFILSIVRQRLDFFTLCARDSNAKQSLKHLKTAVFIYFGIWLLFPLLWLLSYRAANVISNDINHIFHCILDVIAKSVYGFALLYFKMYFDKKLIESGIDEDDFAKFSKVVTTHRSEEKQKRKPAVSQSPKMYYDEAAYQDGEVESNLQSKIRKSLSRKDKTPGSPSRSPMTPRTAYSTRKSPGMHLNDHPAWGSLQASAHSWENEREGPVGDHDDEEFSEFCQSLPKKAIPPLNSQPHMYNSEDEDDGAYLERAKMAYQKAKERHDNANGQRERRDRSGSRESDF</sequence>
<keyword evidence="10" id="KW-0675">Receptor</keyword>
<evidence type="ECO:0000256" key="12">
    <source>
        <dbReference type="SAM" id="Phobius"/>
    </source>
</evidence>
<organism evidence="13">
    <name type="scientific">Guillardia theta (strain CCMP2712)</name>
    <name type="common">Cryptophyte</name>
    <dbReference type="NCBI Taxonomy" id="905079"/>
    <lineage>
        <taxon>Eukaryota</taxon>
        <taxon>Cryptophyceae</taxon>
        <taxon>Pyrenomonadales</taxon>
        <taxon>Geminigeraceae</taxon>
        <taxon>Guillardia</taxon>
    </lineage>
</organism>